<dbReference type="PaxDb" id="4097-A0A1S4D7N5"/>
<dbReference type="InterPro" id="IPR005031">
    <property type="entry name" value="COQ10_START"/>
</dbReference>
<dbReference type="SUPFAM" id="SSF55961">
    <property type="entry name" value="Bet v1-like"/>
    <property type="match status" value="1"/>
</dbReference>
<protein>
    <recommendedName>
        <fullName evidence="1">Coenzyme Q-binding protein COQ10 START domain-containing protein</fullName>
    </recommendedName>
</protein>
<dbReference type="OrthoDB" id="2779at2759"/>
<evidence type="ECO:0000259" key="1">
    <source>
        <dbReference type="Pfam" id="PF03364"/>
    </source>
</evidence>
<dbReference type="PANTHER" id="PTHR34060">
    <property type="entry name" value="POLYKETIDE CYCLASE / DEHYDRASE AND LIPID TRANSPORT PROTEIN"/>
    <property type="match status" value="1"/>
</dbReference>
<sequence length="174" mass="19668">MRSLCFSFIIGPTNYVKKVPSVLSSQASFSASEYSIRLDVNKHQIVSSHRSRRNSYTYNSRKGGIREDPLLGGGGGDVVVAAQVRCEVEVVSWRERRIKAEIPVNADVNSVWNALTDYERLADFVPNLVSSRRITCPCPGRIWLEQRGLQQALYWHIEARVVLDLQEFINSVSI</sequence>
<evidence type="ECO:0000313" key="2">
    <source>
        <dbReference type="RefSeq" id="XP_016509353.1"/>
    </source>
</evidence>
<reference evidence="2" key="1">
    <citation type="submission" date="2025-08" db="UniProtKB">
        <authorList>
            <consortium name="RefSeq"/>
        </authorList>
    </citation>
    <scope>IDENTIFICATION</scope>
</reference>
<dbReference type="Gene3D" id="3.30.530.20">
    <property type="match status" value="1"/>
</dbReference>
<dbReference type="Pfam" id="PF03364">
    <property type="entry name" value="Polyketide_cyc"/>
    <property type="match status" value="1"/>
</dbReference>
<gene>
    <name evidence="2" type="primary">LOC107826834</name>
</gene>
<dbReference type="PANTHER" id="PTHR34060:SF1">
    <property type="entry name" value="POLYKETIDE CYCLASE _ DEHYDRASE AND LIPID TRANSPORT PROTEIN"/>
    <property type="match status" value="1"/>
</dbReference>
<dbReference type="AlphaFoldDB" id="A0A1S4D7N5"/>
<name>A0A1S4D7N5_TOBAC</name>
<dbReference type="InterPro" id="IPR023393">
    <property type="entry name" value="START-like_dom_sf"/>
</dbReference>
<organism evidence="2">
    <name type="scientific">Nicotiana tabacum</name>
    <name type="common">Common tobacco</name>
    <dbReference type="NCBI Taxonomy" id="4097"/>
    <lineage>
        <taxon>Eukaryota</taxon>
        <taxon>Viridiplantae</taxon>
        <taxon>Streptophyta</taxon>
        <taxon>Embryophyta</taxon>
        <taxon>Tracheophyta</taxon>
        <taxon>Spermatophyta</taxon>
        <taxon>Magnoliopsida</taxon>
        <taxon>eudicotyledons</taxon>
        <taxon>Gunneridae</taxon>
        <taxon>Pentapetalae</taxon>
        <taxon>asterids</taxon>
        <taxon>lamiids</taxon>
        <taxon>Solanales</taxon>
        <taxon>Solanaceae</taxon>
        <taxon>Nicotianoideae</taxon>
        <taxon>Nicotianeae</taxon>
        <taxon>Nicotiana</taxon>
    </lineage>
</organism>
<dbReference type="RefSeq" id="XP_016509353.1">
    <property type="nucleotide sequence ID" value="XM_016653867.1"/>
</dbReference>
<dbReference type="KEGG" id="nta:107826834"/>
<feature type="domain" description="Coenzyme Q-binding protein COQ10 START" evidence="1">
    <location>
        <begin position="104"/>
        <end position="168"/>
    </location>
</feature>
<dbReference type="STRING" id="4097.A0A1S4D7N5"/>
<proteinExistence type="predicted"/>
<accession>A0A1S4D7N5</accession>